<accession>A0A0G4GL54</accession>
<name>A0A0G4GL54_9ALVE</name>
<protein>
    <submittedName>
        <fullName evidence="2">Uncharacterized protein</fullName>
    </submittedName>
</protein>
<feature type="compositionally biased region" description="Low complexity" evidence="1">
    <location>
        <begin position="854"/>
        <end position="885"/>
    </location>
</feature>
<dbReference type="PhylomeDB" id="A0A0G4GL54"/>
<dbReference type="EMBL" id="CDMZ01001322">
    <property type="protein sequence ID" value="CEM30759.1"/>
    <property type="molecule type" value="Genomic_DNA"/>
</dbReference>
<organism evidence="2">
    <name type="scientific">Chromera velia CCMP2878</name>
    <dbReference type="NCBI Taxonomy" id="1169474"/>
    <lineage>
        <taxon>Eukaryota</taxon>
        <taxon>Sar</taxon>
        <taxon>Alveolata</taxon>
        <taxon>Colpodellida</taxon>
        <taxon>Chromeraceae</taxon>
        <taxon>Chromera</taxon>
    </lineage>
</organism>
<gene>
    <name evidence="2" type="ORF">Cvel_22401</name>
</gene>
<evidence type="ECO:0000256" key="1">
    <source>
        <dbReference type="SAM" id="MobiDB-lite"/>
    </source>
</evidence>
<dbReference type="VEuPathDB" id="CryptoDB:Cvel_22401"/>
<feature type="compositionally biased region" description="Pro residues" evidence="1">
    <location>
        <begin position="840"/>
        <end position="853"/>
    </location>
</feature>
<reference evidence="2" key="1">
    <citation type="submission" date="2014-11" db="EMBL/GenBank/DDBJ databases">
        <authorList>
            <person name="Otto D Thomas"/>
            <person name="Naeem Raeece"/>
        </authorList>
    </citation>
    <scope>NUCLEOTIDE SEQUENCE</scope>
</reference>
<feature type="region of interest" description="Disordered" evidence="1">
    <location>
        <begin position="829"/>
        <end position="891"/>
    </location>
</feature>
<dbReference type="AlphaFoldDB" id="A0A0G4GL54"/>
<feature type="compositionally biased region" description="Low complexity" evidence="1">
    <location>
        <begin position="829"/>
        <end position="839"/>
    </location>
</feature>
<evidence type="ECO:0000313" key="2">
    <source>
        <dbReference type="EMBL" id="CEM30759.1"/>
    </source>
</evidence>
<proteinExistence type="predicted"/>
<sequence length="1010" mass="112478">MQAFQSEFTAGGVQRIKDMIEEQDLHLPEVISRTRRPEDETTMGAVPSGSKSVVYTVFHWQYESELMNDPSRTRCRAGFPKKFKVYKVSGNATSQIPELVEYRVLKIYIDSCTFGNLISWRKVRSLIRAFGGPDILDWTGLFTRGVGEEGDGPLDRGLPRRTRHRHYEHLITGQDFIEWKVQLEMPLQLRGLGDEVVFFCLAVLGMRFGTHDPSGAPKNIVVPCLLHTVDQPNLSDVLIRNAPGAGLFIFRSSPKDVLPAYRVWAEKTKEEKQISHGVRLSMDLIYQERVRQGIPQVDVEVMDTPFKVGAPEACIIHKPWGDRPDRYSLSYLPQAVYDRSPHHKTVPNESFEHSLGGGPQGGSCGYRFQSAKKDFRATPDGVKVPVAAYPITYWVVGGWTASELADTDHCQQGPFLAVRKFDVGGAAHFKPWDYGYERMHLAAFSAVSVDQKRKAMALHACYEHQNFDDLKETLAAEGIEIDKDCRRWVSACPLCQLKNAITPQIHKRSEHLLADWRPIKGTVWIVDIWFFKDLLAKAETGGFGMMVVLYKLGAGFSLAHPAKEKDEASLIDCAHYFVRWLGRPHLVCMDGEKAGAGASFQSWLQGDGSPGLHPIEYRQGPPYIGKGLQALVERCICSNRKGVALLISDLNHRFPLAMIYLVAMGERWGYSFMFHRMVGGIPFTLTFRRAPPGWRVEDTAVVSIPSLGTELHRNGTILLASVGGEQEDPRLWKTSARQEGGTGARYRRRAGRSDLGHRGFPLVLPGTSPVGRYEGLQRRIQWPARKFSFQLADEGEGVVNLWEAPRLTHLREGYQEILSTEAQALASSPSSPALLSALPPSLPSPAPAEPSEPSPAQAEASVREAGAAGARPRSPSPAVSNRASVNSGESPLPDFLVPLGSSMKGTILDPSGPGVLRTPGMVRQHTRAPLRGRRVKDPGPVFYDKKGNRLLGADGEPLEYNWRVEQPMFMTYRRGVYDAWTRHFALMLYPDLGKITQGEVLDTLKNYLAP</sequence>